<accession>A0A183JNM9</accession>
<dbReference type="AlphaFoldDB" id="A0A183JNM9"/>
<protein>
    <submittedName>
        <fullName evidence="1 3">Uncharacterized protein</fullName>
    </submittedName>
</protein>
<evidence type="ECO:0000313" key="3">
    <source>
        <dbReference type="WBParaSite" id="SCUD_0000431501-mRNA-1"/>
    </source>
</evidence>
<dbReference type="Proteomes" id="UP000279833">
    <property type="component" value="Unassembled WGS sequence"/>
</dbReference>
<dbReference type="EMBL" id="UZAK01005608">
    <property type="protein sequence ID" value="VDO88077.1"/>
    <property type="molecule type" value="Genomic_DNA"/>
</dbReference>
<gene>
    <name evidence="1" type="ORF">SCUD_LOCUS4315</name>
</gene>
<reference evidence="1 2" key="2">
    <citation type="submission" date="2018-11" db="EMBL/GenBank/DDBJ databases">
        <authorList>
            <consortium name="Pathogen Informatics"/>
        </authorList>
    </citation>
    <scope>NUCLEOTIDE SEQUENCE [LARGE SCALE GENOMIC DNA]</scope>
    <source>
        <strain evidence="1">Dakar</strain>
        <strain evidence="2">Dakar, Senegal</strain>
    </source>
</reference>
<keyword evidence="2" id="KW-1185">Reference proteome</keyword>
<dbReference type="WBParaSite" id="SCUD_0000431501-mRNA-1">
    <property type="protein sequence ID" value="SCUD_0000431501-mRNA-1"/>
    <property type="gene ID" value="SCUD_0000431501"/>
</dbReference>
<evidence type="ECO:0000313" key="2">
    <source>
        <dbReference type="Proteomes" id="UP000279833"/>
    </source>
</evidence>
<organism evidence="3">
    <name type="scientific">Schistosoma curassoni</name>
    <dbReference type="NCBI Taxonomy" id="6186"/>
    <lineage>
        <taxon>Eukaryota</taxon>
        <taxon>Metazoa</taxon>
        <taxon>Spiralia</taxon>
        <taxon>Lophotrochozoa</taxon>
        <taxon>Platyhelminthes</taxon>
        <taxon>Trematoda</taxon>
        <taxon>Digenea</taxon>
        <taxon>Strigeidida</taxon>
        <taxon>Schistosomatoidea</taxon>
        <taxon>Schistosomatidae</taxon>
        <taxon>Schistosoma</taxon>
    </lineage>
</organism>
<proteinExistence type="predicted"/>
<evidence type="ECO:0000313" key="1">
    <source>
        <dbReference type="EMBL" id="VDO88077.1"/>
    </source>
</evidence>
<reference evidence="3" key="1">
    <citation type="submission" date="2016-06" db="UniProtKB">
        <authorList>
            <consortium name="WormBaseParasite"/>
        </authorList>
    </citation>
    <scope>IDENTIFICATION</scope>
</reference>
<sequence>MKLLTSGTNLTYLSPQGHGLQQALYGSTL</sequence>
<name>A0A183JNM9_9TREM</name>